<name>R9S5P0_SIMAS</name>
<reference evidence="1 2" key="1">
    <citation type="journal article" date="2013" name="Genome Announc.">
        <title>Complete genome sequence of Simiduia agarivorans SA1(T), a marine bacterium able to degrade a variety of polysaccharides.</title>
        <authorList>
            <person name="Lin S.Y."/>
            <person name="Shieh W.Y."/>
            <person name="Chen J.S."/>
            <person name="Tang S.L."/>
        </authorList>
    </citation>
    <scope>NUCLEOTIDE SEQUENCE [LARGE SCALE GENOMIC DNA]</scope>
    <source>
        <strain evidence="2">DSM 21679 / JCM 13881 / BCRC 17597 / SA1</strain>
    </source>
</reference>
<dbReference type="Proteomes" id="UP000000466">
    <property type="component" value="Chromosome"/>
</dbReference>
<keyword evidence="2" id="KW-1185">Reference proteome</keyword>
<dbReference type="KEGG" id="saga:M5M_09567"/>
<evidence type="ECO:0000313" key="2">
    <source>
        <dbReference type="Proteomes" id="UP000000466"/>
    </source>
</evidence>
<accession>R9S5P0</accession>
<dbReference type="EMBL" id="CP003746">
    <property type="protein sequence ID" value="AGN11314.1"/>
    <property type="molecule type" value="Genomic_DNA"/>
</dbReference>
<proteinExistence type="predicted"/>
<organism evidence="1 2">
    <name type="scientific">Simiduia agarivorans (strain DSM 21679 / JCM 13881 / BCRC 17597 / SA1)</name>
    <dbReference type="NCBI Taxonomy" id="1117647"/>
    <lineage>
        <taxon>Bacteria</taxon>
        <taxon>Pseudomonadati</taxon>
        <taxon>Pseudomonadota</taxon>
        <taxon>Gammaproteobacteria</taxon>
        <taxon>Cellvibrionales</taxon>
        <taxon>Cellvibrionaceae</taxon>
        <taxon>Simiduia</taxon>
    </lineage>
</organism>
<dbReference type="RefSeq" id="WP_016389325.1">
    <property type="nucleotide sequence ID" value="NC_018868.3"/>
</dbReference>
<dbReference type="HOGENOM" id="CLU_2994265_0_0_6"/>
<sequence>MVRKSQQAPLLVAVTPETLRQLLAEGRLGAADVRCCNAQQRQLIKRWCLENLRARLC</sequence>
<evidence type="ECO:0000313" key="1">
    <source>
        <dbReference type="EMBL" id="AGN11314.1"/>
    </source>
</evidence>
<dbReference type="AlphaFoldDB" id="R9S5P0"/>
<protein>
    <submittedName>
        <fullName evidence="1">Uncharacterized protein</fullName>
    </submittedName>
</protein>
<gene>
    <name evidence="1" type="ordered locus">M5M_09567</name>
</gene>